<sequence length="126" mass="14977">MAKVRFYETMIVVKPDLTEDQRNAMVEKVKNFIEVKVEGKIQEEKRWGMRKLAYKTPHGKYTEGDYAYFIYEADPEKVNLLENFFKITQDVMRFMTLRREDLEKKAIKKESNITVEEPVTTEEAAE</sequence>
<comment type="similarity">
    <text evidence="1 3">Belongs to the bacterial ribosomal protein bS6 family.</text>
</comment>
<dbReference type="Pfam" id="PF01250">
    <property type="entry name" value="Ribosomal_S6"/>
    <property type="match status" value="1"/>
</dbReference>
<dbReference type="GO" id="GO:0006412">
    <property type="term" value="P:translation"/>
    <property type="evidence" value="ECO:0007669"/>
    <property type="project" value="UniProtKB-UniRule"/>
</dbReference>
<evidence type="ECO:0000256" key="1">
    <source>
        <dbReference type="ARBA" id="ARBA00009512"/>
    </source>
</evidence>
<dbReference type="InterPro" id="IPR014717">
    <property type="entry name" value="Transl_elong_EF1B/ribsomal_bS6"/>
</dbReference>
<comment type="caution">
    <text evidence="4">The sequence shown here is derived from an EMBL/GenBank/DDBJ whole genome shotgun (WGS) entry which is preliminary data.</text>
</comment>
<keyword evidence="3" id="KW-0699">rRNA-binding</keyword>
<dbReference type="InterPro" id="IPR020814">
    <property type="entry name" value="Ribosomal_S6_plastid/chlpt"/>
</dbReference>
<dbReference type="InterPro" id="IPR035980">
    <property type="entry name" value="Ribosomal_bS6_sf"/>
</dbReference>
<dbReference type="GO" id="GO:1990904">
    <property type="term" value="C:ribonucleoprotein complex"/>
    <property type="evidence" value="ECO:0007669"/>
    <property type="project" value="UniProtKB-KW"/>
</dbReference>
<dbReference type="HAMAP" id="MF_00360">
    <property type="entry name" value="Ribosomal_bS6"/>
    <property type="match status" value="1"/>
</dbReference>
<keyword evidence="3 4" id="KW-0689">Ribosomal protein</keyword>
<evidence type="ECO:0000256" key="3">
    <source>
        <dbReference type="HAMAP-Rule" id="MF_00360"/>
    </source>
</evidence>
<dbReference type="PANTHER" id="PTHR21011">
    <property type="entry name" value="MITOCHONDRIAL 28S RIBOSOMAL PROTEIN S6"/>
    <property type="match status" value="1"/>
</dbReference>
<protein>
    <recommendedName>
        <fullName evidence="2 3">Small ribosomal subunit protein bS6</fullName>
    </recommendedName>
</protein>
<reference evidence="4 5" key="1">
    <citation type="submission" date="2018-05" db="EMBL/GenBank/DDBJ databases">
        <title>Genomic Encyclopedia of Type Strains, Phase IV (KMG-IV): sequencing the most valuable type-strain genomes for metagenomic binning, comparative biology and taxonomic classification.</title>
        <authorList>
            <person name="Goeker M."/>
        </authorList>
    </citation>
    <scope>NUCLEOTIDE SEQUENCE [LARGE SCALE GENOMIC DNA]</scope>
    <source>
        <strain evidence="4 5">DSM 24906</strain>
    </source>
</reference>
<dbReference type="SUPFAM" id="SSF54995">
    <property type="entry name" value="Ribosomal protein S6"/>
    <property type="match status" value="1"/>
</dbReference>
<dbReference type="Gene3D" id="3.30.70.60">
    <property type="match status" value="1"/>
</dbReference>
<comment type="function">
    <text evidence="3">Binds together with bS18 to 16S ribosomal RNA.</text>
</comment>
<organism evidence="4 5">
    <name type="scientific">Oceanotoga teriensis</name>
    <dbReference type="NCBI Taxonomy" id="515440"/>
    <lineage>
        <taxon>Bacteria</taxon>
        <taxon>Thermotogati</taxon>
        <taxon>Thermotogota</taxon>
        <taxon>Thermotogae</taxon>
        <taxon>Petrotogales</taxon>
        <taxon>Petrotogaceae</taxon>
        <taxon>Oceanotoga</taxon>
    </lineage>
</organism>
<dbReference type="EMBL" id="QGGI01000001">
    <property type="protein sequence ID" value="PWJ96549.1"/>
    <property type="molecule type" value="Genomic_DNA"/>
</dbReference>
<dbReference type="GO" id="GO:0005737">
    <property type="term" value="C:cytoplasm"/>
    <property type="evidence" value="ECO:0007669"/>
    <property type="project" value="UniProtKB-ARBA"/>
</dbReference>
<dbReference type="GO" id="GO:0005840">
    <property type="term" value="C:ribosome"/>
    <property type="evidence" value="ECO:0007669"/>
    <property type="project" value="UniProtKB-KW"/>
</dbReference>
<proteinExistence type="inferred from homology"/>
<dbReference type="RefSeq" id="WP_109603541.1">
    <property type="nucleotide sequence ID" value="NZ_JAMHJO010000010.1"/>
</dbReference>
<keyword evidence="5" id="KW-1185">Reference proteome</keyword>
<name>A0AA45C931_9BACT</name>
<evidence type="ECO:0000256" key="2">
    <source>
        <dbReference type="ARBA" id="ARBA00035294"/>
    </source>
</evidence>
<evidence type="ECO:0000313" key="5">
    <source>
        <dbReference type="Proteomes" id="UP000245921"/>
    </source>
</evidence>
<dbReference type="CDD" id="cd00473">
    <property type="entry name" value="bS6"/>
    <property type="match status" value="1"/>
</dbReference>
<dbReference type="InterPro" id="IPR000529">
    <property type="entry name" value="Ribosomal_bS6"/>
</dbReference>
<dbReference type="PANTHER" id="PTHR21011:SF1">
    <property type="entry name" value="SMALL RIBOSOMAL SUBUNIT PROTEIN BS6M"/>
    <property type="match status" value="1"/>
</dbReference>
<keyword evidence="3" id="KW-0687">Ribonucleoprotein</keyword>
<dbReference type="AlphaFoldDB" id="A0AA45C931"/>
<gene>
    <name evidence="3" type="primary">rpsF</name>
    <name evidence="4" type="ORF">C7380_101122</name>
</gene>
<keyword evidence="3" id="KW-0694">RNA-binding</keyword>
<accession>A0AA45C931</accession>
<dbReference type="GO" id="GO:0070181">
    <property type="term" value="F:small ribosomal subunit rRNA binding"/>
    <property type="evidence" value="ECO:0007669"/>
    <property type="project" value="TreeGrafter"/>
</dbReference>
<dbReference type="NCBIfam" id="TIGR00166">
    <property type="entry name" value="S6"/>
    <property type="match status" value="1"/>
</dbReference>
<dbReference type="GO" id="GO:0003735">
    <property type="term" value="F:structural constituent of ribosome"/>
    <property type="evidence" value="ECO:0007669"/>
    <property type="project" value="InterPro"/>
</dbReference>
<dbReference type="Proteomes" id="UP000245921">
    <property type="component" value="Unassembled WGS sequence"/>
</dbReference>
<evidence type="ECO:0000313" key="4">
    <source>
        <dbReference type="EMBL" id="PWJ96549.1"/>
    </source>
</evidence>